<dbReference type="Proteomes" id="UP000283090">
    <property type="component" value="Unassembled WGS sequence"/>
</dbReference>
<dbReference type="PANTHER" id="PTHR42101:SF1">
    <property type="entry name" value="LOW TEMPERATURE REQUIREMENT A"/>
    <property type="match status" value="1"/>
</dbReference>
<protein>
    <submittedName>
        <fullName evidence="2">Uncharacterized protein</fullName>
    </submittedName>
</protein>
<keyword evidence="3" id="KW-1185">Reference proteome</keyword>
<dbReference type="STRING" id="97331.A0A437ABE8"/>
<evidence type="ECO:0000256" key="1">
    <source>
        <dbReference type="SAM" id="MobiDB-lite"/>
    </source>
</evidence>
<dbReference type="VEuPathDB" id="FungiDB:DFL_002768"/>
<evidence type="ECO:0000313" key="2">
    <source>
        <dbReference type="EMBL" id="RVD88589.1"/>
    </source>
</evidence>
<dbReference type="RefSeq" id="XP_067494133.1">
    <property type="nucleotide sequence ID" value="XM_067631603.1"/>
</dbReference>
<accession>A0A437ABE8</accession>
<dbReference type="PANTHER" id="PTHR42101">
    <property type="entry name" value="CHROMOSOME 16, WHOLE GENOME SHOTGUN SEQUENCE"/>
    <property type="match status" value="1"/>
</dbReference>
<proteinExistence type="predicted"/>
<reference evidence="2 3" key="1">
    <citation type="submission" date="2019-01" db="EMBL/GenBank/DDBJ databases">
        <title>Intercellular communication is required for trap formation in the nematode-trapping fungus Duddingtonia flagrans.</title>
        <authorList>
            <person name="Youssar L."/>
            <person name="Wernet V."/>
            <person name="Hensel N."/>
            <person name="Hildebrandt H.-G."/>
            <person name="Fischer R."/>
        </authorList>
    </citation>
    <scope>NUCLEOTIDE SEQUENCE [LARGE SCALE GENOMIC DNA]</scope>
    <source>
        <strain evidence="2 3">CBS H-5679</strain>
    </source>
</reference>
<dbReference type="AlphaFoldDB" id="A0A437ABE8"/>
<gene>
    <name evidence="2" type="ORF">DFL_002768</name>
</gene>
<sequence length="293" mass="31986">MATSRIVRFAVRKGYFDPANWCHGGVLSTPNSIQDIPNETGKRSNTLAVTIRIRIRNRNPILRSMVEHTKTELAFSFSATGNTKGYIGRYVVLSLEAILVLSISLRWEIVGFKGTHLMGLLTLIVTGEGIIGSCRATSLTNEGVGATSRSPTLSGRAISGILRIYLLYFDDEPNYVYSTVLDVTNDFFPEETAKIVASEPALINSGIFAHTPSSAGIISKHRLGGDWIGGDEDGWVCDESSGGADDDDVVLVLLLLDKLTIPALKYSDRKLQHRKRPHGQDTGDKTPQSHSKI</sequence>
<dbReference type="GeneID" id="93585079"/>
<evidence type="ECO:0000313" key="3">
    <source>
        <dbReference type="Proteomes" id="UP000283090"/>
    </source>
</evidence>
<comment type="caution">
    <text evidence="2">The sequence shown here is derived from an EMBL/GenBank/DDBJ whole genome shotgun (WGS) entry which is preliminary data.</text>
</comment>
<organism evidence="2 3">
    <name type="scientific">Arthrobotrys flagrans</name>
    <name type="common">Nematode-trapping fungus</name>
    <name type="synonym">Trichothecium flagrans</name>
    <dbReference type="NCBI Taxonomy" id="97331"/>
    <lineage>
        <taxon>Eukaryota</taxon>
        <taxon>Fungi</taxon>
        <taxon>Dikarya</taxon>
        <taxon>Ascomycota</taxon>
        <taxon>Pezizomycotina</taxon>
        <taxon>Orbiliomycetes</taxon>
        <taxon>Orbiliales</taxon>
        <taxon>Orbiliaceae</taxon>
        <taxon>Arthrobotrys</taxon>
    </lineage>
</organism>
<dbReference type="OrthoDB" id="3177213at2759"/>
<feature type="region of interest" description="Disordered" evidence="1">
    <location>
        <begin position="270"/>
        <end position="293"/>
    </location>
</feature>
<name>A0A437ABE8_ARTFL</name>
<dbReference type="EMBL" id="SAEB01000003">
    <property type="protein sequence ID" value="RVD88589.1"/>
    <property type="molecule type" value="Genomic_DNA"/>
</dbReference>